<keyword evidence="4" id="KW-1185">Reference proteome</keyword>
<organism evidence="3 4">
    <name type="scientific">Cajanus cajan</name>
    <name type="common">Pigeon pea</name>
    <name type="synonym">Cajanus indicus</name>
    <dbReference type="NCBI Taxonomy" id="3821"/>
    <lineage>
        <taxon>Eukaryota</taxon>
        <taxon>Viridiplantae</taxon>
        <taxon>Streptophyta</taxon>
        <taxon>Embryophyta</taxon>
        <taxon>Tracheophyta</taxon>
        <taxon>Spermatophyta</taxon>
        <taxon>Magnoliopsida</taxon>
        <taxon>eudicotyledons</taxon>
        <taxon>Gunneridae</taxon>
        <taxon>Pentapetalae</taxon>
        <taxon>rosids</taxon>
        <taxon>fabids</taxon>
        <taxon>Fabales</taxon>
        <taxon>Fabaceae</taxon>
        <taxon>Papilionoideae</taxon>
        <taxon>50 kb inversion clade</taxon>
        <taxon>NPAAA clade</taxon>
        <taxon>indigoferoid/millettioid clade</taxon>
        <taxon>Phaseoleae</taxon>
        <taxon>Cajanus</taxon>
    </lineage>
</organism>
<gene>
    <name evidence="3" type="ORF">KK1_046354</name>
</gene>
<dbReference type="SUPFAM" id="SSF53098">
    <property type="entry name" value="Ribonuclease H-like"/>
    <property type="match status" value="1"/>
</dbReference>
<dbReference type="SUPFAM" id="SSF56672">
    <property type="entry name" value="DNA/RNA polymerases"/>
    <property type="match status" value="1"/>
</dbReference>
<dbReference type="InterPro" id="IPR036397">
    <property type="entry name" value="RNaseH_sf"/>
</dbReference>
<dbReference type="Pfam" id="PF22936">
    <property type="entry name" value="Pol_BBD"/>
    <property type="match status" value="1"/>
</dbReference>
<protein>
    <submittedName>
        <fullName evidence="3">Retrovirus-related Pol polyprotein from transposon TNT 1-94</fullName>
    </submittedName>
</protein>
<evidence type="ECO:0000313" key="3">
    <source>
        <dbReference type="EMBL" id="KYP32861.1"/>
    </source>
</evidence>
<sequence>MVAYYGKLKALWDDLAVHEPALTCTCKGCTCGLAGKLEKRKEEERCHTFLMGLDDALYGTIRSNLLATDPMPSLNKMFEILVQEERVRNITQEREERPEAMALAVQASAKVKGRENKSKIVCTHCNRAGHDEAGCFLLIGYPEWDVSGCPVGLPNGHTVISNKEGTVKLTDNLNLEQVLYVPQLKCNLISISQLSDELNCNVQFVGNMCAIQDRTSKMLIGAGERRDGLYFFRETLMKKVCNVEGMNELEVWHKRLGHPCWKTTQLIFNVNGSRISTIKNKVCDTCQRAKQTRETFPLSNNQAFNIFDLIHCDLWGPYRTRSSCGASYFLTIVDDCSRAVWIYLLVDKKEVMKVLKNFFSMVERQYNKKVKTMRSDNGTEFICMRNYFLDHGIIFQTSGTNIPQQNGRVERKYRHILNIARALRFRGYLINRTLPIDFWGECVLTAGYLINRTPSTVLKGKTPYEVLHGQKPSYNHLRVFAITVEKEPLYFHEAVKDARWRQAMQAEIDALERNNTWSMQPLPSGKKSLRCKWVYRIKYNSDGTIERFKARLVVLGNHQEKDINYTETFAPVVKMVTVRTVLAVAAAKSWELHQMDVHNVFLHGDLHDEVFICMPPGFFVSTPNMVCKLRKSLYGLKQAPRCWFTKLSHALISYGFQQSCLDHSLFTLHQEGVQLVVLIYVDDLIIACNVSSAIKRFKAYLNECFHMKDLGKLKYFLGIEVARNPTGIFLCQRKYTLDIISEAGLLRAKPTGTPLEQNHRLSLATGALLANPECYRKLVGRLIYLCFTRPELSFSVHTLSQFMQEPRIEHWEAALRVVRFLKGNPGQGILLSRNCDLQLHGWCDSDWASCPLTRRSVTGWLVQLGQSPISWKIKKQQTVSRSSAEAEYRSMATTTCELKWSKGILSNLGITHTKPMIIHCDSQAALHIAKNPVFHERTKHIEVDCHFVRDEVFRHNILPTYVSTTDQLADIFTKALGKPQFESFLGKLGIINLHAPT</sequence>
<dbReference type="InterPro" id="IPR043502">
    <property type="entry name" value="DNA/RNA_pol_sf"/>
</dbReference>
<dbReference type="Pfam" id="PF07727">
    <property type="entry name" value="RVT_2"/>
    <property type="match status" value="1"/>
</dbReference>
<dbReference type="InterPro" id="IPR013103">
    <property type="entry name" value="RVT_2"/>
</dbReference>
<name>A0A151QRB6_CAJCA</name>
<dbReference type="GO" id="GO:0003676">
    <property type="term" value="F:nucleic acid binding"/>
    <property type="evidence" value="ECO:0007669"/>
    <property type="project" value="InterPro"/>
</dbReference>
<dbReference type="InterPro" id="IPR001584">
    <property type="entry name" value="Integrase_cat-core"/>
</dbReference>
<dbReference type="EMBL" id="KQ485086">
    <property type="protein sequence ID" value="KYP32861.1"/>
    <property type="molecule type" value="Genomic_DNA"/>
</dbReference>
<feature type="domain" description="Integrase catalytic" evidence="2">
    <location>
        <begin position="293"/>
        <end position="471"/>
    </location>
</feature>
<dbReference type="Proteomes" id="UP000075243">
    <property type="component" value="Unassembled WGS sequence"/>
</dbReference>
<evidence type="ECO:0000313" key="4">
    <source>
        <dbReference type="Proteomes" id="UP000075243"/>
    </source>
</evidence>
<dbReference type="Pfam" id="PF13976">
    <property type="entry name" value="gag_pre-integrs"/>
    <property type="match status" value="1"/>
</dbReference>
<dbReference type="PANTHER" id="PTHR11439:SF470">
    <property type="entry name" value="CYSTEINE-RICH RLK (RECEPTOR-LIKE PROTEIN KINASE) 8"/>
    <property type="match status" value="1"/>
</dbReference>
<dbReference type="GO" id="GO:0004190">
    <property type="term" value="F:aspartic-type endopeptidase activity"/>
    <property type="evidence" value="ECO:0007669"/>
    <property type="project" value="UniProtKB-KW"/>
</dbReference>
<dbReference type="PROSITE" id="PS50994">
    <property type="entry name" value="INTEGRASE"/>
    <property type="match status" value="1"/>
</dbReference>
<dbReference type="InterPro" id="IPR012337">
    <property type="entry name" value="RNaseH-like_sf"/>
</dbReference>
<reference evidence="3" key="1">
    <citation type="journal article" date="2012" name="Nat. Biotechnol.">
        <title>Draft genome sequence of pigeonpea (Cajanus cajan), an orphan legume crop of resource-poor farmers.</title>
        <authorList>
            <person name="Varshney R.K."/>
            <person name="Chen W."/>
            <person name="Li Y."/>
            <person name="Bharti A.K."/>
            <person name="Saxena R.K."/>
            <person name="Schlueter J.A."/>
            <person name="Donoghue M.T."/>
            <person name="Azam S."/>
            <person name="Fan G."/>
            <person name="Whaley A.M."/>
            <person name="Farmer A.D."/>
            <person name="Sheridan J."/>
            <person name="Iwata A."/>
            <person name="Tuteja R."/>
            <person name="Penmetsa R.V."/>
            <person name="Wu W."/>
            <person name="Upadhyaya H.D."/>
            <person name="Yang S.P."/>
            <person name="Shah T."/>
            <person name="Saxena K.B."/>
            <person name="Michael T."/>
            <person name="McCombie W.R."/>
            <person name="Yang B."/>
            <person name="Zhang G."/>
            <person name="Yang H."/>
            <person name="Wang J."/>
            <person name="Spillane C."/>
            <person name="Cook D.R."/>
            <person name="May G.D."/>
            <person name="Xu X."/>
            <person name="Jackson S.A."/>
        </authorList>
    </citation>
    <scope>NUCLEOTIDE SEQUENCE [LARGE SCALE GENOMIC DNA]</scope>
</reference>
<dbReference type="InterPro" id="IPR025724">
    <property type="entry name" value="GAG-pre-integrase_dom"/>
</dbReference>
<dbReference type="InterPro" id="IPR054722">
    <property type="entry name" value="PolX-like_BBD"/>
</dbReference>
<evidence type="ECO:0000256" key="1">
    <source>
        <dbReference type="ARBA" id="ARBA00022750"/>
    </source>
</evidence>
<dbReference type="CDD" id="cd09272">
    <property type="entry name" value="RNase_HI_RT_Ty1"/>
    <property type="match status" value="1"/>
</dbReference>
<keyword evidence="1" id="KW-0378">Hydrolase</keyword>
<accession>A0A151QRB6</accession>
<keyword evidence="1" id="KW-0645">Protease</keyword>
<dbReference type="GO" id="GO:0015074">
    <property type="term" value="P:DNA integration"/>
    <property type="evidence" value="ECO:0007669"/>
    <property type="project" value="InterPro"/>
</dbReference>
<dbReference type="OMA" id="HENVMAF"/>
<dbReference type="Gramene" id="C.cajan_45468.t">
    <property type="protein sequence ID" value="C.cajan_45468.t"/>
    <property type="gene ID" value="C.cajan_45468"/>
</dbReference>
<evidence type="ECO:0000259" key="2">
    <source>
        <dbReference type="PROSITE" id="PS50994"/>
    </source>
</evidence>
<keyword evidence="1" id="KW-0064">Aspartyl protease</keyword>
<dbReference type="AlphaFoldDB" id="A0A151QRB6"/>
<dbReference type="Gene3D" id="3.30.420.10">
    <property type="entry name" value="Ribonuclease H-like superfamily/Ribonuclease H"/>
    <property type="match status" value="1"/>
</dbReference>
<dbReference type="PANTHER" id="PTHR11439">
    <property type="entry name" value="GAG-POL-RELATED RETROTRANSPOSON"/>
    <property type="match status" value="1"/>
</dbReference>
<proteinExistence type="predicted"/>